<dbReference type="AlphaFoldDB" id="A0A2G9Q4L7"/>
<feature type="non-terminal residue" evidence="2">
    <location>
        <position position="126"/>
    </location>
</feature>
<evidence type="ECO:0000313" key="2">
    <source>
        <dbReference type="EMBL" id="PIO10003.1"/>
    </source>
</evidence>
<organism evidence="2 3">
    <name type="scientific">Aquarana catesbeiana</name>
    <name type="common">American bullfrog</name>
    <name type="synonym">Rana catesbeiana</name>
    <dbReference type="NCBI Taxonomy" id="8400"/>
    <lineage>
        <taxon>Eukaryota</taxon>
        <taxon>Metazoa</taxon>
        <taxon>Chordata</taxon>
        <taxon>Craniata</taxon>
        <taxon>Vertebrata</taxon>
        <taxon>Euteleostomi</taxon>
        <taxon>Amphibia</taxon>
        <taxon>Batrachia</taxon>
        <taxon>Anura</taxon>
        <taxon>Neobatrachia</taxon>
        <taxon>Ranoidea</taxon>
        <taxon>Ranidae</taxon>
        <taxon>Aquarana</taxon>
    </lineage>
</organism>
<feature type="signal peptide" evidence="1">
    <location>
        <begin position="1"/>
        <end position="16"/>
    </location>
</feature>
<dbReference type="EMBL" id="KZ369574">
    <property type="protein sequence ID" value="PIO10003.1"/>
    <property type="molecule type" value="Genomic_DNA"/>
</dbReference>
<gene>
    <name evidence="2" type="ORF">AB205_0216830</name>
</gene>
<evidence type="ECO:0000256" key="1">
    <source>
        <dbReference type="SAM" id="SignalP"/>
    </source>
</evidence>
<keyword evidence="1" id="KW-0732">Signal</keyword>
<proteinExistence type="predicted"/>
<protein>
    <submittedName>
        <fullName evidence="2">Uncharacterized protein</fullName>
    </submittedName>
</protein>
<dbReference type="OrthoDB" id="10447124at2759"/>
<accession>A0A2G9Q4L7</accession>
<name>A0A2G9Q4L7_AQUCT</name>
<feature type="chain" id="PRO_5013708464" evidence="1">
    <location>
        <begin position="17"/>
        <end position="126"/>
    </location>
</feature>
<keyword evidence="3" id="KW-1185">Reference proteome</keyword>
<dbReference type="Proteomes" id="UP000228934">
    <property type="component" value="Unassembled WGS sequence"/>
</dbReference>
<evidence type="ECO:0000313" key="3">
    <source>
        <dbReference type="Proteomes" id="UP000228934"/>
    </source>
</evidence>
<sequence length="126" mass="14411">MFWLIMGLSAFVTSHSSFEHFAIHSYGTNFIAKMTIFREPFGETFHKVIAHQLNDIDSRFTLVIAHQLNDIEHFAIHSYGTNFAAKTTIFREPFDETFHKVIAHQSGTICTFWYTTCLCSVKTVGG</sequence>
<reference evidence="3" key="1">
    <citation type="journal article" date="2017" name="Nat. Commun.">
        <title>The North American bullfrog draft genome provides insight into hormonal regulation of long noncoding RNA.</title>
        <authorList>
            <person name="Hammond S.A."/>
            <person name="Warren R.L."/>
            <person name="Vandervalk B.P."/>
            <person name="Kucuk E."/>
            <person name="Khan H."/>
            <person name="Gibb E.A."/>
            <person name="Pandoh P."/>
            <person name="Kirk H."/>
            <person name="Zhao Y."/>
            <person name="Jones M."/>
            <person name="Mungall A.J."/>
            <person name="Coope R."/>
            <person name="Pleasance S."/>
            <person name="Moore R.A."/>
            <person name="Holt R.A."/>
            <person name="Round J.M."/>
            <person name="Ohora S."/>
            <person name="Walle B.V."/>
            <person name="Veldhoen N."/>
            <person name="Helbing C.C."/>
            <person name="Birol I."/>
        </authorList>
    </citation>
    <scope>NUCLEOTIDE SEQUENCE [LARGE SCALE GENOMIC DNA]</scope>
</reference>